<feature type="region of interest" description="Disordered" evidence="1">
    <location>
        <begin position="446"/>
        <end position="470"/>
    </location>
</feature>
<feature type="compositionally biased region" description="Acidic residues" evidence="1">
    <location>
        <begin position="514"/>
        <end position="532"/>
    </location>
</feature>
<name>A0A8K1CQD4_PYTOL</name>
<feature type="region of interest" description="Disordered" evidence="1">
    <location>
        <begin position="487"/>
        <end position="533"/>
    </location>
</feature>
<evidence type="ECO:0000256" key="1">
    <source>
        <dbReference type="SAM" id="MobiDB-lite"/>
    </source>
</evidence>
<gene>
    <name evidence="2" type="ORF">Poli38472_011220</name>
</gene>
<dbReference type="AlphaFoldDB" id="A0A8K1CQD4"/>
<sequence length="836" mass="95360">MRTLMTSRGLADAVDDEMTPLRYRVPQETAMMEKSTWGFLDLWWEKLTTANRRLAMCFRKHMLDDVTPQYKGLKVPMLKTNTVNKRQMWADVREALELVTLVAIVDPSAWTHMVKRWAWAYDVDNRQVEVRAPGSRVRRAFGEMVAMLFDDKHPSTRSTEFRATYAKILEKAMDPAIRAQCEKRSIPVEIKFRNDVEEVLTAFLDVAKDTYEQQKRLRELGSCSSGCPFVFDSLKLTLCDQLVSNEFVSRRVQSLVGSLPLDHVKLMHSNGEFYTWEPRYYLRSIVRDVLQATASSASEQHITLHLDSSVSLENLSGIFSALALPTPLRKLTLTALDNGSEATMREVLCHMWRWIGYGLFSKFSQINIETLKIDEITFERSSVNAMEQAIQATNPFALLWHQKDPQAPMVARMRKDKKLQVILENVPPPNPSNDLMRSLGVEIIPEQPDFQRHMSESSSGSDNDMADDSDDLDEELLYSRSSESVNRHLIRRQNPDLDSDESDSSDYEERYYDFDEDEGESYGDSDSDDEEAEARIVAKWKEESATKVHCGDTFPIMMDNPNATTVDVLIPGFGISSVEREDVDIFPSASMGFPSSKTPSLRKLRIRMLTDQPHEKDGLAHFLRLVGRTLTHLYIEDFNCEYNGAEIFQTIVSCCPDLECVSLEGFLLGSMQLVIDAFEVSRCKWSKLRFVNMNGLEEASIVAFAKVLGDSSSHMARTLRHFVLQRGGSGIEFNTWTVFREMLQTNRFLRFLHIPRPRDPSGGPSNPTRFPEEDELVMVPKSPLPLSCKLAFLSVVQVRGGEEQSIHQLDSFTLDRIFNFAATGITRTVILTTFRR</sequence>
<protein>
    <submittedName>
        <fullName evidence="2">Uncharacterized protein</fullName>
    </submittedName>
</protein>
<evidence type="ECO:0000313" key="2">
    <source>
        <dbReference type="EMBL" id="TMW67600.1"/>
    </source>
</evidence>
<proteinExistence type="predicted"/>
<dbReference type="EMBL" id="SPLM01000004">
    <property type="protein sequence ID" value="TMW67600.1"/>
    <property type="molecule type" value="Genomic_DNA"/>
</dbReference>
<dbReference type="SUPFAM" id="SSF52047">
    <property type="entry name" value="RNI-like"/>
    <property type="match status" value="1"/>
</dbReference>
<evidence type="ECO:0000313" key="3">
    <source>
        <dbReference type="Proteomes" id="UP000794436"/>
    </source>
</evidence>
<dbReference type="OrthoDB" id="126668at2759"/>
<organism evidence="2 3">
    <name type="scientific">Pythium oligandrum</name>
    <name type="common">Mycoparasitic fungus</name>
    <dbReference type="NCBI Taxonomy" id="41045"/>
    <lineage>
        <taxon>Eukaryota</taxon>
        <taxon>Sar</taxon>
        <taxon>Stramenopiles</taxon>
        <taxon>Oomycota</taxon>
        <taxon>Peronosporomycetes</taxon>
        <taxon>Pythiales</taxon>
        <taxon>Pythiaceae</taxon>
        <taxon>Pythium</taxon>
    </lineage>
</organism>
<feature type="compositionally biased region" description="Acidic residues" evidence="1">
    <location>
        <begin position="497"/>
        <end position="506"/>
    </location>
</feature>
<reference evidence="2" key="1">
    <citation type="submission" date="2019-03" db="EMBL/GenBank/DDBJ databases">
        <title>Long read genome sequence of the mycoparasitic Pythium oligandrum ATCC 38472 isolated from sugarbeet rhizosphere.</title>
        <authorList>
            <person name="Gaulin E."/>
        </authorList>
    </citation>
    <scope>NUCLEOTIDE SEQUENCE</scope>
    <source>
        <strain evidence="2">ATCC 38472_TT</strain>
    </source>
</reference>
<keyword evidence="3" id="KW-1185">Reference proteome</keyword>
<comment type="caution">
    <text evidence="2">The sequence shown here is derived from an EMBL/GenBank/DDBJ whole genome shotgun (WGS) entry which is preliminary data.</text>
</comment>
<accession>A0A8K1CQD4</accession>
<dbReference type="Proteomes" id="UP000794436">
    <property type="component" value="Unassembled WGS sequence"/>
</dbReference>